<proteinExistence type="predicted"/>
<dbReference type="Proteomes" id="UP000269721">
    <property type="component" value="Unassembled WGS sequence"/>
</dbReference>
<protein>
    <recommendedName>
        <fullName evidence="5">Nuclear pore protein</fullName>
    </recommendedName>
</protein>
<dbReference type="OrthoDB" id="67716at2759"/>
<feature type="domain" description="NUP160 middle TPR" evidence="2">
    <location>
        <begin position="1"/>
        <end position="120"/>
    </location>
</feature>
<dbReference type="InterPro" id="IPR021717">
    <property type="entry name" value="Nucleoporin_Nup160"/>
</dbReference>
<dbReference type="Pfam" id="PF23347">
    <property type="entry name" value="TPR_Nup160_C"/>
    <property type="match status" value="1"/>
</dbReference>
<evidence type="ECO:0000259" key="2">
    <source>
        <dbReference type="Pfam" id="PF23354"/>
    </source>
</evidence>
<dbReference type="GO" id="GO:0005643">
    <property type="term" value="C:nuclear pore"/>
    <property type="evidence" value="ECO:0007669"/>
    <property type="project" value="UniProtKB-ARBA"/>
</dbReference>
<keyword evidence="4" id="KW-1185">Reference proteome</keyword>
<feature type="domain" description="NUP160 C-terminal TPR" evidence="1">
    <location>
        <begin position="216"/>
        <end position="396"/>
    </location>
</feature>
<name>A0A4P9W1Z5_9FUNG</name>
<reference evidence="4" key="1">
    <citation type="journal article" date="2018" name="Nat. Microbiol.">
        <title>Leveraging single-cell genomics to expand the fungal tree of life.</title>
        <authorList>
            <person name="Ahrendt S.R."/>
            <person name="Quandt C.A."/>
            <person name="Ciobanu D."/>
            <person name="Clum A."/>
            <person name="Salamov A."/>
            <person name="Andreopoulos B."/>
            <person name="Cheng J.F."/>
            <person name="Woyke T."/>
            <person name="Pelin A."/>
            <person name="Henrissat B."/>
            <person name="Reynolds N.K."/>
            <person name="Benny G.L."/>
            <person name="Smith M.E."/>
            <person name="James T.Y."/>
            <person name="Grigoriev I.V."/>
        </authorList>
    </citation>
    <scope>NUCLEOTIDE SEQUENCE [LARGE SCALE GENOMIC DNA]</scope>
</reference>
<dbReference type="AlphaFoldDB" id="A0A4P9W1Z5"/>
<evidence type="ECO:0000313" key="4">
    <source>
        <dbReference type="Proteomes" id="UP000269721"/>
    </source>
</evidence>
<accession>A0A4P9W1Z5</accession>
<evidence type="ECO:0000259" key="1">
    <source>
        <dbReference type="Pfam" id="PF23347"/>
    </source>
</evidence>
<sequence>MCEAGEFSRMLTRFAFVGLQDQVEDALRFKARASLEERLAGESGDKKPVDYYEILYAYYVQRGDFRSGKKVGAAQAMYTCARRLDQETYKQRSPRDTEASVRALYAAHAQACLATMNALKIVGPEYRWIVVAGGKGWKAEVRANLTNIDIDGVAGDASRAQTVIELSDVRRDYALSLSRVRLLTRDPPPSLSLSLSLLPTPRTDPLLNTLGLPTPDDALNAYISAGHFDAALSLAEEFSLALPPVFSRLAARCLTIDTDPRGFIALSADPPAAWEGSDAAKGWRLLREWLERHDGMGRKGCWRAVVEKCLEGGSGGGGGRVPEWVEVFYRTHAPEELIRIYLKQGRLEDAARFATRYIREQYAGPQPLLAKPRAATRWLPYALLDQLLAALGGRSTVRGAEFVGTVEAYLERVRGESGAVIGR</sequence>
<gene>
    <name evidence="3" type="ORF">BDK51DRAFT_34737</name>
</gene>
<dbReference type="Pfam" id="PF23354">
    <property type="entry name" value="TPR_NUP160_120_M"/>
    <property type="match status" value="1"/>
</dbReference>
<dbReference type="InterPro" id="IPR056536">
    <property type="entry name" value="TPR_NUP160_C"/>
</dbReference>
<dbReference type="GO" id="GO:0017056">
    <property type="term" value="F:structural constituent of nuclear pore"/>
    <property type="evidence" value="ECO:0007669"/>
    <property type="project" value="TreeGrafter"/>
</dbReference>
<dbReference type="EMBL" id="KZ999130">
    <property type="protein sequence ID" value="RKO85385.1"/>
    <property type="molecule type" value="Genomic_DNA"/>
</dbReference>
<evidence type="ECO:0000313" key="3">
    <source>
        <dbReference type="EMBL" id="RKO85385.1"/>
    </source>
</evidence>
<organism evidence="3 4">
    <name type="scientific">Blyttiomyces helicus</name>
    <dbReference type="NCBI Taxonomy" id="388810"/>
    <lineage>
        <taxon>Eukaryota</taxon>
        <taxon>Fungi</taxon>
        <taxon>Fungi incertae sedis</taxon>
        <taxon>Chytridiomycota</taxon>
        <taxon>Chytridiomycota incertae sedis</taxon>
        <taxon>Chytridiomycetes</taxon>
        <taxon>Chytridiomycetes incertae sedis</taxon>
        <taxon>Blyttiomyces</taxon>
    </lineage>
</organism>
<dbReference type="InterPro" id="IPR056535">
    <property type="entry name" value="TPR_NUP160_M"/>
</dbReference>
<dbReference type="PANTHER" id="PTHR21286">
    <property type="entry name" value="NUCLEAR PORE COMPLEX PROTEIN NUP160"/>
    <property type="match status" value="1"/>
</dbReference>
<evidence type="ECO:0008006" key="5">
    <source>
        <dbReference type="Google" id="ProtNLM"/>
    </source>
</evidence>
<dbReference type="PANTHER" id="PTHR21286:SF0">
    <property type="entry name" value="NUCLEAR PORE COMPLEX PROTEIN NUP160"/>
    <property type="match status" value="1"/>
</dbReference>